<accession>A0ABV0EJM5</accession>
<evidence type="ECO:0000256" key="6">
    <source>
        <dbReference type="ARBA" id="ARBA00022984"/>
    </source>
</evidence>
<dbReference type="InterPro" id="IPR018044">
    <property type="entry name" value="Peptidase_S11"/>
</dbReference>
<dbReference type="EMBL" id="JAFREL020000001">
    <property type="protein sequence ID" value="MEO1768200.1"/>
    <property type="molecule type" value="Genomic_DNA"/>
</dbReference>
<comment type="similarity">
    <text evidence="2 8">Belongs to the peptidase S11 family.</text>
</comment>
<keyword evidence="9" id="KW-0812">Transmembrane</keyword>
<comment type="caution">
    <text evidence="13">The sequence shown here is derived from an EMBL/GenBank/DDBJ whole genome shotgun (WGS) entry which is preliminary data.</text>
</comment>
<gene>
    <name evidence="13" type="ORF">JZO67_000100</name>
</gene>
<evidence type="ECO:0000313" key="13">
    <source>
        <dbReference type="EMBL" id="MEO1768200.1"/>
    </source>
</evidence>
<dbReference type="Pfam" id="PF09211">
    <property type="entry name" value="DUF1958"/>
    <property type="match status" value="1"/>
</dbReference>
<keyword evidence="5" id="KW-0133">Cell shape</keyword>
<evidence type="ECO:0000256" key="7">
    <source>
        <dbReference type="ARBA" id="ARBA00023316"/>
    </source>
</evidence>
<evidence type="ECO:0000256" key="2">
    <source>
        <dbReference type="ARBA" id="ARBA00007164"/>
    </source>
</evidence>
<feature type="domain" description="Penicillin-binding protein 4 C-terminal" evidence="12">
    <location>
        <begin position="321"/>
        <end position="366"/>
    </location>
</feature>
<dbReference type="PRINTS" id="PR00725">
    <property type="entry name" value="DADACBPTASE1"/>
</dbReference>
<organism evidence="13 14">
    <name type="scientific">Candidatus Enterococcus ferrettii</name>
    <dbReference type="NCBI Taxonomy" id="2815324"/>
    <lineage>
        <taxon>Bacteria</taxon>
        <taxon>Bacillati</taxon>
        <taxon>Bacillota</taxon>
        <taxon>Bacilli</taxon>
        <taxon>Lactobacillales</taxon>
        <taxon>Enterococcaceae</taxon>
        <taxon>Enterococcus</taxon>
    </lineage>
</organism>
<dbReference type="SUPFAM" id="SSF69189">
    <property type="entry name" value="Penicillin-binding protein associated domain"/>
    <property type="match status" value="1"/>
</dbReference>
<protein>
    <submittedName>
        <fullName evidence="13">D-alanyl-D-alanine carboxypeptidase</fullName>
    </submittedName>
</protein>
<dbReference type="GO" id="GO:0004180">
    <property type="term" value="F:carboxypeptidase activity"/>
    <property type="evidence" value="ECO:0007669"/>
    <property type="project" value="UniProtKB-KW"/>
</dbReference>
<evidence type="ECO:0000256" key="4">
    <source>
        <dbReference type="ARBA" id="ARBA00022801"/>
    </source>
</evidence>
<dbReference type="Gene3D" id="2.30.140.20">
    <property type="entry name" value="Penicillin-binding protein 4, C-terminal domain"/>
    <property type="match status" value="1"/>
</dbReference>
<evidence type="ECO:0000259" key="12">
    <source>
        <dbReference type="Pfam" id="PF09211"/>
    </source>
</evidence>
<keyword evidence="3 10" id="KW-0732">Signal</keyword>
<dbReference type="Proteomes" id="UP000664357">
    <property type="component" value="Unassembled WGS sequence"/>
</dbReference>
<dbReference type="InterPro" id="IPR037091">
    <property type="entry name" value="Pen-bd_prot4_C_dom_sf"/>
</dbReference>
<keyword evidence="14" id="KW-1185">Reference proteome</keyword>
<dbReference type="InterPro" id="IPR012338">
    <property type="entry name" value="Beta-lactam/transpept-like"/>
</dbReference>
<dbReference type="Pfam" id="PF00768">
    <property type="entry name" value="Peptidase_S11"/>
    <property type="match status" value="1"/>
</dbReference>
<evidence type="ECO:0000256" key="5">
    <source>
        <dbReference type="ARBA" id="ARBA00022960"/>
    </source>
</evidence>
<dbReference type="SUPFAM" id="SSF56601">
    <property type="entry name" value="beta-lactamase/transpeptidase-like"/>
    <property type="match status" value="1"/>
</dbReference>
<dbReference type="InterPro" id="IPR015294">
    <property type="entry name" value="Pen-bd_prot4_C_dom"/>
</dbReference>
<dbReference type="Gene3D" id="3.40.710.10">
    <property type="entry name" value="DD-peptidase/beta-lactamase superfamily"/>
    <property type="match status" value="1"/>
</dbReference>
<keyword evidence="6" id="KW-0573">Peptidoglycan synthesis</keyword>
<dbReference type="PANTHER" id="PTHR35333:SF4">
    <property type="entry name" value="SLR0121 PROTEIN"/>
    <property type="match status" value="1"/>
</dbReference>
<keyword evidence="13" id="KW-0121">Carboxypeptidase</keyword>
<comment type="function">
    <text evidence="1">Removes C-terminal D-alanyl residues from sugar-peptide cell wall precursors.</text>
</comment>
<evidence type="ECO:0000256" key="1">
    <source>
        <dbReference type="ARBA" id="ARBA00003217"/>
    </source>
</evidence>
<keyword evidence="9" id="KW-0472">Membrane</keyword>
<feature type="domain" description="Peptidase S11 D-alanyl-D-alanine carboxypeptidase A N-terminal" evidence="11">
    <location>
        <begin position="45"/>
        <end position="292"/>
    </location>
</feature>
<reference evidence="13 14" key="2">
    <citation type="submission" date="2024-02" db="EMBL/GenBank/DDBJ databases">
        <title>The Genome Sequence of Enterococcus sp. DIV0159.</title>
        <authorList>
            <person name="Earl A."/>
            <person name="Manson A."/>
            <person name="Gilmore M."/>
            <person name="Sanders J."/>
            <person name="Shea T."/>
            <person name="Howe W."/>
            <person name="Livny J."/>
            <person name="Cuomo C."/>
            <person name="Neafsey D."/>
            <person name="Birren B."/>
        </authorList>
    </citation>
    <scope>NUCLEOTIDE SEQUENCE [LARGE SCALE GENOMIC DNA]</scope>
    <source>
        <strain evidence="13 14">665A</strain>
    </source>
</reference>
<proteinExistence type="inferred from homology"/>
<evidence type="ECO:0000256" key="3">
    <source>
        <dbReference type="ARBA" id="ARBA00022729"/>
    </source>
</evidence>
<keyword evidence="9" id="KW-1133">Transmembrane helix</keyword>
<keyword evidence="4" id="KW-0378">Hydrolase</keyword>
<evidence type="ECO:0000313" key="14">
    <source>
        <dbReference type="Proteomes" id="UP000664357"/>
    </source>
</evidence>
<feature type="chain" id="PRO_5046317505" evidence="10">
    <location>
        <begin position="24"/>
        <end position="475"/>
    </location>
</feature>
<sequence>MIKKVLALLVLVGLASLASPAFAEEDIFTITQQAGYTEALEINKPKASIVIDGTHGQILWNENPDMAREPASISKMMTVFLVFDAIKEGKLTLDTTIKATENDQAISQLYAISNSKIVAGVDYPVKELLKMVTVPSSNVATVMLANAISENDAGAFVRSMNAKAQKIGMKQTSFYNCSGASAASFDGLYNPAGFDPYGSNISTARDLATMVFYLVNDHPEVLEFTNKPNVTTMTGTPYEESFETYNYSLPGAKYGIEGVDGLKTGSGPSSAFNYIATAKRGNTRLIEVILGVGDWSDQNGEYYRHPFGNALLEKAFKEYEYQLVLPKGSHTIDGKDIQLAEDFYAVTKKDAQPVVSIQDDQLVLDQGLDQAADTMPKLATSYKSIERTQPLKEAKRPSLPETLGKTASTMNEPFHLIAIVVIGLVSLLISLLLPAKKSIGSTRRKQSSSLVLLFRIIGMLCLFSAAGLFLLNIFK</sequence>
<keyword evidence="7" id="KW-0961">Cell wall biogenesis/degradation</keyword>
<dbReference type="InterPro" id="IPR001967">
    <property type="entry name" value="Peptidase_S11_N"/>
</dbReference>
<feature type="signal peptide" evidence="10">
    <location>
        <begin position="1"/>
        <end position="23"/>
    </location>
</feature>
<evidence type="ECO:0000256" key="10">
    <source>
        <dbReference type="SAM" id="SignalP"/>
    </source>
</evidence>
<feature type="transmembrane region" description="Helical" evidence="9">
    <location>
        <begin position="414"/>
        <end position="433"/>
    </location>
</feature>
<feature type="transmembrane region" description="Helical" evidence="9">
    <location>
        <begin position="453"/>
        <end position="474"/>
    </location>
</feature>
<name>A0ABV0EJM5_9ENTE</name>
<keyword evidence="13" id="KW-0645">Protease</keyword>
<reference evidence="13 14" key="1">
    <citation type="submission" date="2021-03" db="EMBL/GenBank/DDBJ databases">
        <authorList>
            <person name="Gilmore M.S."/>
            <person name="Schwartzman J."/>
            <person name="Van Tyne D."/>
            <person name="Martin M."/>
            <person name="Earl A.M."/>
            <person name="Manson A.L."/>
            <person name="Straub T."/>
            <person name="Salamzade R."/>
            <person name="Saavedra J."/>
            <person name="Lebreton F."/>
            <person name="Prichula J."/>
            <person name="Schaufler K."/>
            <person name="Gaca A."/>
            <person name="Sgardioli B."/>
            <person name="Wagenaar J."/>
            <person name="Strong T."/>
        </authorList>
    </citation>
    <scope>NUCLEOTIDE SEQUENCE [LARGE SCALE GENOMIC DNA]</scope>
    <source>
        <strain evidence="13 14">665A</strain>
    </source>
</reference>
<evidence type="ECO:0000256" key="9">
    <source>
        <dbReference type="SAM" id="Phobius"/>
    </source>
</evidence>
<evidence type="ECO:0000259" key="11">
    <source>
        <dbReference type="Pfam" id="PF00768"/>
    </source>
</evidence>
<dbReference type="InterPro" id="IPR015956">
    <property type="entry name" value="Peniciliin-bd_prot_C_sf"/>
</dbReference>
<dbReference type="RefSeq" id="WP_207700946.1">
    <property type="nucleotide sequence ID" value="NZ_JAFREL020000001.1"/>
</dbReference>
<dbReference type="PANTHER" id="PTHR35333">
    <property type="entry name" value="BETA-LACTAMASE"/>
    <property type="match status" value="1"/>
</dbReference>
<evidence type="ECO:0000256" key="8">
    <source>
        <dbReference type="RuleBase" id="RU004016"/>
    </source>
</evidence>
<dbReference type="InterPro" id="IPR000871">
    <property type="entry name" value="Beta-lactam_class-A"/>
</dbReference>